<organism evidence="6 7">
    <name type="scientific">Candidatus Thalassospirochaeta sargassi</name>
    <dbReference type="NCBI Taxonomy" id="3119039"/>
    <lineage>
        <taxon>Bacteria</taxon>
        <taxon>Pseudomonadati</taxon>
        <taxon>Spirochaetota</taxon>
        <taxon>Spirochaetia</taxon>
        <taxon>Spirochaetales</taxon>
        <taxon>Spirochaetaceae</taxon>
        <taxon>Candidatus Thalassospirochaeta</taxon>
    </lineage>
</organism>
<dbReference type="GO" id="GO:0016301">
    <property type="term" value="F:kinase activity"/>
    <property type="evidence" value="ECO:0007669"/>
    <property type="project" value="UniProtKB-KW"/>
</dbReference>
<dbReference type="InterPro" id="IPR050406">
    <property type="entry name" value="FGGY_Carb_Kinase"/>
</dbReference>
<dbReference type="PANTHER" id="PTHR43095:SF5">
    <property type="entry name" value="XYLULOSE KINASE"/>
    <property type="match status" value="1"/>
</dbReference>
<accession>A0AAJ1IH53</accession>
<evidence type="ECO:0000259" key="5">
    <source>
        <dbReference type="Pfam" id="PF02782"/>
    </source>
</evidence>
<evidence type="ECO:0000259" key="4">
    <source>
        <dbReference type="Pfam" id="PF00370"/>
    </source>
</evidence>
<gene>
    <name evidence="6" type="ORF">PQJ61_15150</name>
</gene>
<dbReference type="InterPro" id="IPR018484">
    <property type="entry name" value="FGGY_N"/>
</dbReference>
<feature type="domain" description="Carbohydrate kinase FGGY C-terminal" evidence="5">
    <location>
        <begin position="262"/>
        <end position="450"/>
    </location>
</feature>
<protein>
    <submittedName>
        <fullName evidence="6">FGGY-family carbohydrate kinase</fullName>
    </submittedName>
</protein>
<sequence>MRDRVLAVDCGTQSLRVIIFNKSGEITAKAKIEYEPYTSPHPGWAEQDPEVFWQALLDGCAELREKNPGEFSSVAGIGVTSQRDTMINIEENGLALRPAITWLDTRKAEGGYKPNAVMKAAYRLCGMERTLTKTMRDAKCNWIRENQPGIWEKTWKYVEVSGFLNHRLCGEPVDSVASMVGHIPFDNKRRDWAGPSGITSKLCPVENSLRYRLVEPGEQAGRLTAAAAAQTGLPEGLPVIACGSDKACETLGAGCLDTSIASLSFGTTATVEVLSDRYFEPLPFLPAYCAAYPGAWVPEIEIYRGYWMISWFRDELGHEECEKARRQGVLPEELFNKLLESEPPGCMGLMMQPYWGPGLKDPMAKGAIIGFGDTHTRSSIYRATIEGLGYALRDGLETLEKRGGFNSERVAVSGGASQSDIICQISADIFGKPHFRGETYEASSLGAAVLISSGLGLHPSVDDAVKQMVRYEREFTPDKARHELYSRLFSVYKRIYPKLNGLYEDIQRITGYPEL</sequence>
<dbReference type="SUPFAM" id="SSF53067">
    <property type="entry name" value="Actin-like ATPase domain"/>
    <property type="match status" value="2"/>
</dbReference>
<evidence type="ECO:0000313" key="6">
    <source>
        <dbReference type="EMBL" id="MDC7228099.1"/>
    </source>
</evidence>
<dbReference type="Gene3D" id="3.30.420.40">
    <property type="match status" value="2"/>
</dbReference>
<dbReference type="AlphaFoldDB" id="A0AAJ1IH53"/>
<dbReference type="PIRSF" id="PIRSF000538">
    <property type="entry name" value="GlpK"/>
    <property type="match status" value="1"/>
</dbReference>
<dbReference type="Proteomes" id="UP001221217">
    <property type="component" value="Unassembled WGS sequence"/>
</dbReference>
<dbReference type="Pfam" id="PF00370">
    <property type="entry name" value="FGGY_N"/>
    <property type="match status" value="1"/>
</dbReference>
<dbReference type="InterPro" id="IPR043129">
    <property type="entry name" value="ATPase_NBD"/>
</dbReference>
<dbReference type="InterPro" id="IPR018485">
    <property type="entry name" value="FGGY_C"/>
</dbReference>
<comment type="caution">
    <text evidence="6">The sequence shown here is derived from an EMBL/GenBank/DDBJ whole genome shotgun (WGS) entry which is preliminary data.</text>
</comment>
<name>A0AAJ1IH53_9SPIO</name>
<evidence type="ECO:0000256" key="1">
    <source>
        <dbReference type="ARBA" id="ARBA00009156"/>
    </source>
</evidence>
<dbReference type="EMBL" id="JAQQAL010000040">
    <property type="protein sequence ID" value="MDC7228099.1"/>
    <property type="molecule type" value="Genomic_DNA"/>
</dbReference>
<evidence type="ECO:0000313" key="7">
    <source>
        <dbReference type="Proteomes" id="UP001221217"/>
    </source>
</evidence>
<comment type="similarity">
    <text evidence="1">Belongs to the FGGY kinase family.</text>
</comment>
<dbReference type="PANTHER" id="PTHR43095">
    <property type="entry name" value="SUGAR KINASE"/>
    <property type="match status" value="1"/>
</dbReference>
<evidence type="ECO:0000256" key="3">
    <source>
        <dbReference type="ARBA" id="ARBA00022777"/>
    </source>
</evidence>
<dbReference type="InterPro" id="IPR000577">
    <property type="entry name" value="Carb_kinase_FGGY"/>
</dbReference>
<dbReference type="GO" id="GO:0005975">
    <property type="term" value="P:carbohydrate metabolic process"/>
    <property type="evidence" value="ECO:0007669"/>
    <property type="project" value="InterPro"/>
</dbReference>
<evidence type="ECO:0000256" key="2">
    <source>
        <dbReference type="ARBA" id="ARBA00022679"/>
    </source>
</evidence>
<feature type="domain" description="Carbohydrate kinase FGGY N-terminal" evidence="4">
    <location>
        <begin position="5"/>
        <end position="252"/>
    </location>
</feature>
<reference evidence="6 7" key="1">
    <citation type="submission" date="2022-12" db="EMBL/GenBank/DDBJ databases">
        <title>Metagenome assembled genome from gulf of manar.</title>
        <authorList>
            <person name="Kohli P."/>
            <person name="Pk S."/>
            <person name="Venkata Ramana C."/>
            <person name="Sasikala C."/>
        </authorList>
    </citation>
    <scope>NUCLEOTIDE SEQUENCE [LARGE SCALE GENOMIC DNA]</scope>
    <source>
        <strain evidence="6">JB008</strain>
    </source>
</reference>
<dbReference type="CDD" id="cd07779">
    <property type="entry name" value="ASKHA_NBD_FGGY_YgcE-like"/>
    <property type="match status" value="1"/>
</dbReference>
<proteinExistence type="inferred from homology"/>
<keyword evidence="3 6" id="KW-0418">Kinase</keyword>
<dbReference type="Pfam" id="PF02782">
    <property type="entry name" value="FGGY_C"/>
    <property type="match status" value="1"/>
</dbReference>
<keyword evidence="2" id="KW-0808">Transferase</keyword>